<comment type="caution">
    <text evidence="2">The sequence shown here is derived from an EMBL/GenBank/DDBJ whole genome shotgun (WGS) entry which is preliminary data.</text>
</comment>
<proteinExistence type="predicted"/>
<organism evidence="2">
    <name type="scientific">marine sediment metagenome</name>
    <dbReference type="NCBI Taxonomy" id="412755"/>
    <lineage>
        <taxon>unclassified sequences</taxon>
        <taxon>metagenomes</taxon>
        <taxon>ecological metagenomes</taxon>
    </lineage>
</organism>
<feature type="region of interest" description="Disordered" evidence="1">
    <location>
        <begin position="1"/>
        <end position="28"/>
    </location>
</feature>
<dbReference type="AlphaFoldDB" id="X1FV23"/>
<evidence type="ECO:0000313" key="2">
    <source>
        <dbReference type="EMBL" id="GAH49476.1"/>
    </source>
</evidence>
<dbReference type="EMBL" id="BARU01021797">
    <property type="protein sequence ID" value="GAH49476.1"/>
    <property type="molecule type" value="Genomic_DNA"/>
</dbReference>
<protein>
    <submittedName>
        <fullName evidence="2">Uncharacterized protein</fullName>
    </submittedName>
</protein>
<name>X1FV23_9ZZZZ</name>
<sequence>GLEHIPVWEAQSQPVSENEEDKSRLNKRPDFQWQMVDDFETDPEKAYKHYTVECKRLENPSSKTWELNENYVTNGILRYVRKKFGYGKFTPSGAMIGYIQSMNPPQILAEVNCFARKESVIGINPPVYGWNEDGVSKLEQRLHRPEVPPTPFNLHHLWVDLRKL</sequence>
<accession>X1FV23</accession>
<evidence type="ECO:0000256" key="1">
    <source>
        <dbReference type="SAM" id="MobiDB-lite"/>
    </source>
</evidence>
<feature type="non-terminal residue" evidence="2">
    <location>
        <position position="1"/>
    </location>
</feature>
<gene>
    <name evidence="2" type="ORF">S03H2_35608</name>
</gene>
<reference evidence="2" key="1">
    <citation type="journal article" date="2014" name="Front. Microbiol.">
        <title>High frequency of phylogenetically diverse reductive dehalogenase-homologous genes in deep subseafloor sedimentary metagenomes.</title>
        <authorList>
            <person name="Kawai M."/>
            <person name="Futagami T."/>
            <person name="Toyoda A."/>
            <person name="Takaki Y."/>
            <person name="Nishi S."/>
            <person name="Hori S."/>
            <person name="Arai W."/>
            <person name="Tsubouchi T."/>
            <person name="Morono Y."/>
            <person name="Uchiyama I."/>
            <person name="Ito T."/>
            <person name="Fujiyama A."/>
            <person name="Inagaki F."/>
            <person name="Takami H."/>
        </authorList>
    </citation>
    <scope>NUCLEOTIDE SEQUENCE</scope>
    <source>
        <strain evidence="2">Expedition CK06-06</strain>
    </source>
</reference>